<evidence type="ECO:0000313" key="2">
    <source>
        <dbReference type="EMBL" id="SPZ00124.1"/>
    </source>
</evidence>
<dbReference type="EMBL" id="UAUF01000002">
    <property type="protein sequence ID" value="SPZ00124.1"/>
    <property type="molecule type" value="Genomic_DNA"/>
</dbReference>
<protein>
    <submittedName>
        <fullName evidence="2">Uncharacterized protein</fullName>
    </submittedName>
</protein>
<evidence type="ECO:0000313" key="4">
    <source>
        <dbReference type="Proteomes" id="UP000250443"/>
    </source>
</evidence>
<evidence type="ECO:0000256" key="1">
    <source>
        <dbReference type="SAM" id="Coils"/>
    </source>
</evidence>
<dbReference type="RefSeq" id="WP_073450569.1">
    <property type="nucleotide sequence ID" value="NZ_FQYS01000013.1"/>
</dbReference>
<keyword evidence="1" id="KW-0175">Coiled coil</keyword>
<organism evidence="2 4">
    <name type="scientific">Pseudomonas luteola</name>
    <dbReference type="NCBI Taxonomy" id="47886"/>
    <lineage>
        <taxon>Bacteria</taxon>
        <taxon>Pseudomonadati</taxon>
        <taxon>Pseudomonadota</taxon>
        <taxon>Gammaproteobacteria</taxon>
        <taxon>Pseudomonadales</taxon>
        <taxon>Pseudomonadaceae</taxon>
        <taxon>Pseudomonas</taxon>
    </lineage>
</organism>
<sequence>MNNSAISALPVGDISIQQHGKSIAQVRPVSLRVAELEAECARLRLALARKEQDLEQKEKELKAHYEGREGLRTEVANYRWLRSNATLHRSIIRGSFEIRVQAPMEVPIGLDDLVGQIRTQHQSPA</sequence>
<reference evidence="2 4" key="1">
    <citation type="submission" date="2018-06" db="EMBL/GenBank/DDBJ databases">
        <authorList>
            <consortium name="Pathogen Informatics"/>
            <person name="Doyle S."/>
        </authorList>
    </citation>
    <scope>NUCLEOTIDE SEQUENCE [LARGE SCALE GENOMIC DNA]</scope>
    <source>
        <strain evidence="2 4">NCTC11842</strain>
    </source>
</reference>
<proteinExistence type="predicted"/>
<accession>A0A2X2BYE7</accession>
<gene>
    <name evidence="2" type="ORF">NCTC11842_00269</name>
    <name evidence="3" type="ORF">NCTC11842_00480</name>
</gene>
<feature type="coiled-coil region" evidence="1">
    <location>
        <begin position="31"/>
        <end position="74"/>
    </location>
</feature>
<dbReference type="AlphaFoldDB" id="A0A2X2BYE7"/>
<evidence type="ECO:0000313" key="3">
    <source>
        <dbReference type="EMBL" id="SPZ00331.1"/>
    </source>
</evidence>
<dbReference type="EMBL" id="UAUF01000002">
    <property type="protein sequence ID" value="SPZ00331.1"/>
    <property type="molecule type" value="Genomic_DNA"/>
</dbReference>
<name>A0A2X2BYE7_PSELU</name>
<dbReference type="Proteomes" id="UP000250443">
    <property type="component" value="Unassembled WGS sequence"/>
</dbReference>